<dbReference type="EMBL" id="QJKJ01015192">
    <property type="protein sequence ID" value="RDX62925.1"/>
    <property type="molecule type" value="Genomic_DNA"/>
</dbReference>
<proteinExistence type="predicted"/>
<accession>A0A371EA61</accession>
<dbReference type="AlphaFoldDB" id="A0A371EA61"/>
<organism evidence="1 2">
    <name type="scientific">Mucuna pruriens</name>
    <name type="common">Velvet bean</name>
    <name type="synonym">Dolichos pruriens</name>
    <dbReference type="NCBI Taxonomy" id="157652"/>
    <lineage>
        <taxon>Eukaryota</taxon>
        <taxon>Viridiplantae</taxon>
        <taxon>Streptophyta</taxon>
        <taxon>Embryophyta</taxon>
        <taxon>Tracheophyta</taxon>
        <taxon>Spermatophyta</taxon>
        <taxon>Magnoliopsida</taxon>
        <taxon>eudicotyledons</taxon>
        <taxon>Gunneridae</taxon>
        <taxon>Pentapetalae</taxon>
        <taxon>rosids</taxon>
        <taxon>fabids</taxon>
        <taxon>Fabales</taxon>
        <taxon>Fabaceae</taxon>
        <taxon>Papilionoideae</taxon>
        <taxon>50 kb inversion clade</taxon>
        <taxon>NPAAA clade</taxon>
        <taxon>indigoferoid/millettioid clade</taxon>
        <taxon>Phaseoleae</taxon>
        <taxon>Mucuna</taxon>
    </lineage>
</organism>
<name>A0A371EA61_MUCPR</name>
<protein>
    <recommendedName>
        <fullName evidence="3">Mitochondrial protein</fullName>
    </recommendedName>
</protein>
<feature type="non-terminal residue" evidence="1">
    <location>
        <position position="1"/>
    </location>
</feature>
<gene>
    <name evidence="1" type="ORF">CR513_58700</name>
</gene>
<sequence>MKELGKLKYFLGIEVTYSKQGIFISQRKKSNHREVPISEIGGKIDLLIPHDIAYAVNVVNQFMHDPKERHLQEVERIL</sequence>
<evidence type="ECO:0000313" key="2">
    <source>
        <dbReference type="Proteomes" id="UP000257109"/>
    </source>
</evidence>
<dbReference type="Proteomes" id="UP000257109">
    <property type="component" value="Unassembled WGS sequence"/>
</dbReference>
<comment type="caution">
    <text evidence="1">The sequence shown here is derived from an EMBL/GenBank/DDBJ whole genome shotgun (WGS) entry which is preliminary data.</text>
</comment>
<keyword evidence="2" id="KW-1185">Reference proteome</keyword>
<evidence type="ECO:0008006" key="3">
    <source>
        <dbReference type="Google" id="ProtNLM"/>
    </source>
</evidence>
<reference evidence="1" key="1">
    <citation type="submission" date="2018-05" db="EMBL/GenBank/DDBJ databases">
        <title>Draft genome of Mucuna pruriens seed.</title>
        <authorList>
            <person name="Nnadi N.E."/>
            <person name="Vos R."/>
            <person name="Hasami M.H."/>
            <person name="Devisetty U.K."/>
            <person name="Aguiy J.C."/>
        </authorList>
    </citation>
    <scope>NUCLEOTIDE SEQUENCE [LARGE SCALE GENOMIC DNA]</scope>
    <source>
        <strain evidence="1">JCA_2017</strain>
    </source>
</reference>
<evidence type="ECO:0000313" key="1">
    <source>
        <dbReference type="EMBL" id="RDX62925.1"/>
    </source>
</evidence>